<dbReference type="AlphaFoldDB" id="A0A6C0LY45"/>
<name>A0A6C0LY45_9ZZZZ</name>
<evidence type="ECO:0008006" key="2">
    <source>
        <dbReference type="Google" id="ProtNLM"/>
    </source>
</evidence>
<protein>
    <recommendedName>
        <fullName evidence="2">Nucleotide-diphospho-sugar transferase domain-containing protein</fullName>
    </recommendedName>
</protein>
<sequence>MKIQRLLTAFIIITAIGILYDKYKEKYDPEPEKQQFDLVQKYLLNGGDGNKPILWIFTDYEINSRHWKTFGSRNTTDLNQPYIHMCIETIVKWCGDSFNICLINSESFDKLLKDWTIDIDKLTKPIKKRVEALGLFRILYKYGGVLMPNSMIMMNDFKPYHNDYLGEQGCYAGEFVCRNITSDIIQTFPNMRLFGCKRRNTMVKELCNYLEVLISTDNSNETDFIGNLDRMINKFIRSGNLNKLPGNLLGTKDIHNKSVTIDELLNNSNIEFDVDVAGIYLPKDELLKRRKYNWFLRSNKVQILSSNTNAGKMFALSYE</sequence>
<proteinExistence type="predicted"/>
<reference evidence="1" key="1">
    <citation type="journal article" date="2020" name="Nature">
        <title>Giant virus diversity and host interactions through global metagenomics.</title>
        <authorList>
            <person name="Schulz F."/>
            <person name="Roux S."/>
            <person name="Paez-Espino D."/>
            <person name="Jungbluth S."/>
            <person name="Walsh D.A."/>
            <person name="Denef V.J."/>
            <person name="McMahon K.D."/>
            <person name="Konstantinidis K.T."/>
            <person name="Eloe-Fadrosh E.A."/>
            <person name="Kyrpides N.C."/>
            <person name="Woyke T."/>
        </authorList>
    </citation>
    <scope>NUCLEOTIDE SEQUENCE</scope>
    <source>
        <strain evidence="1">GVMAG-S-1017745-26</strain>
    </source>
</reference>
<accession>A0A6C0LY45</accession>
<dbReference type="EMBL" id="MN740586">
    <property type="protein sequence ID" value="QHU35300.1"/>
    <property type="molecule type" value="Genomic_DNA"/>
</dbReference>
<organism evidence="1">
    <name type="scientific">viral metagenome</name>
    <dbReference type="NCBI Taxonomy" id="1070528"/>
    <lineage>
        <taxon>unclassified sequences</taxon>
        <taxon>metagenomes</taxon>
        <taxon>organismal metagenomes</taxon>
    </lineage>
</organism>
<evidence type="ECO:0000313" key="1">
    <source>
        <dbReference type="EMBL" id="QHU35300.1"/>
    </source>
</evidence>